<dbReference type="PANTHER" id="PTHR34693">
    <property type="entry name" value="PROTEIN PAR32"/>
    <property type="match status" value="1"/>
</dbReference>
<evidence type="ECO:0000313" key="2">
    <source>
        <dbReference type="EMBL" id="PYI20895.1"/>
    </source>
</evidence>
<feature type="compositionally biased region" description="Basic and acidic residues" evidence="1">
    <location>
        <begin position="152"/>
        <end position="162"/>
    </location>
</feature>
<evidence type="ECO:0000256" key="1">
    <source>
        <dbReference type="SAM" id="MobiDB-lite"/>
    </source>
</evidence>
<dbReference type="Proteomes" id="UP000249829">
    <property type="component" value="Unassembled WGS sequence"/>
</dbReference>
<accession>A0A2V5H983</accession>
<feature type="compositionally biased region" description="Basic and acidic residues" evidence="1">
    <location>
        <begin position="55"/>
        <end position="64"/>
    </location>
</feature>
<dbReference type="Pfam" id="PF12223">
    <property type="entry name" value="DUF3602"/>
    <property type="match status" value="1"/>
</dbReference>
<dbReference type="PANTHER" id="PTHR34693:SF1">
    <property type="entry name" value="PROTEIN PAR32"/>
    <property type="match status" value="1"/>
</dbReference>
<feature type="compositionally biased region" description="Basic and acidic residues" evidence="1">
    <location>
        <begin position="94"/>
        <end position="103"/>
    </location>
</feature>
<protein>
    <submittedName>
        <fullName evidence="2">Uncharacterized protein</fullName>
    </submittedName>
</protein>
<feature type="compositionally biased region" description="Low complexity" evidence="1">
    <location>
        <begin position="135"/>
        <end position="148"/>
    </location>
</feature>
<name>A0A2V5H983_ASPV1</name>
<reference evidence="2 3" key="1">
    <citation type="submission" date="2018-02" db="EMBL/GenBank/DDBJ databases">
        <title>The genomes of Aspergillus section Nigri reveals drivers in fungal speciation.</title>
        <authorList>
            <consortium name="DOE Joint Genome Institute"/>
            <person name="Vesth T.C."/>
            <person name="Nybo J."/>
            <person name="Theobald S."/>
            <person name="Brandl J."/>
            <person name="Frisvad J.C."/>
            <person name="Nielsen K.F."/>
            <person name="Lyhne E.K."/>
            <person name="Kogle M.E."/>
            <person name="Kuo A."/>
            <person name="Riley R."/>
            <person name="Clum A."/>
            <person name="Nolan M."/>
            <person name="Lipzen A."/>
            <person name="Salamov A."/>
            <person name="Henrissat B."/>
            <person name="Wiebenga A."/>
            <person name="De vries R.P."/>
            <person name="Grigoriev I.V."/>
            <person name="Mortensen U.H."/>
            <person name="Andersen M.R."/>
            <person name="Baker S.E."/>
        </authorList>
    </citation>
    <scope>NUCLEOTIDE SEQUENCE [LARGE SCALE GENOMIC DNA]</scope>
    <source>
        <strain evidence="2 3">CBS 115571</strain>
    </source>
</reference>
<dbReference type="InterPro" id="IPR022024">
    <property type="entry name" value="DUF3602"/>
</dbReference>
<keyword evidence="3" id="KW-1185">Reference proteome</keyword>
<proteinExistence type="predicted"/>
<dbReference type="EMBL" id="KZ825122">
    <property type="protein sequence ID" value="PYI20895.1"/>
    <property type="molecule type" value="Genomic_DNA"/>
</dbReference>
<feature type="compositionally biased region" description="Basic and acidic residues" evidence="1">
    <location>
        <begin position="123"/>
        <end position="133"/>
    </location>
</feature>
<organism evidence="2 3">
    <name type="scientific">Aspergillus violaceofuscus (strain CBS 115571)</name>
    <dbReference type="NCBI Taxonomy" id="1450538"/>
    <lineage>
        <taxon>Eukaryota</taxon>
        <taxon>Fungi</taxon>
        <taxon>Dikarya</taxon>
        <taxon>Ascomycota</taxon>
        <taxon>Pezizomycotina</taxon>
        <taxon>Eurotiomycetes</taxon>
        <taxon>Eurotiomycetidae</taxon>
        <taxon>Eurotiales</taxon>
        <taxon>Aspergillaceae</taxon>
        <taxon>Aspergillus</taxon>
    </lineage>
</organism>
<feature type="region of interest" description="Disordered" evidence="1">
    <location>
        <begin position="1"/>
        <end position="162"/>
    </location>
</feature>
<gene>
    <name evidence="2" type="ORF">BO99DRAFT_103574</name>
</gene>
<sequence>MGRNISHGRGGAGNIFSGTGESRTTPKDLVTPTIKQDVFTTGRGGSGNMMQNDPQHPELARELQDVETPPLRMEEAPHHTGRGGVANAYFPTPEEEKRMREQGEAQLARVKTQEAQLARVRTQSKDRRKDLEHTAGAAAVASGALSGSESRPASEERQPSSS</sequence>
<dbReference type="OMA" id="SHGAMHV"/>
<dbReference type="AlphaFoldDB" id="A0A2V5H983"/>
<evidence type="ECO:0000313" key="3">
    <source>
        <dbReference type="Proteomes" id="UP000249829"/>
    </source>
</evidence>
<dbReference type="InterPro" id="IPR053203">
    <property type="entry name" value="Cisplatin_resist-associated"/>
</dbReference>